<keyword evidence="1" id="KW-0812">Transmembrane</keyword>
<dbReference type="AlphaFoldDB" id="A0A1T4KRU0"/>
<name>A0A1T4KRU0_9ENTE</name>
<dbReference type="RefSeq" id="WP_078806319.1">
    <property type="nucleotide sequence ID" value="NZ_FUXI01000003.1"/>
</dbReference>
<proteinExistence type="predicted"/>
<keyword evidence="1" id="KW-0472">Membrane</keyword>
<keyword evidence="3" id="KW-1185">Reference proteome</keyword>
<dbReference type="Proteomes" id="UP000190328">
    <property type="component" value="Unassembled WGS sequence"/>
</dbReference>
<accession>A0A1T4KRU0</accession>
<gene>
    <name evidence="2" type="ORF">SAMN02745116_00355</name>
</gene>
<protein>
    <submittedName>
        <fullName evidence="2">Uncharacterized protein</fullName>
    </submittedName>
</protein>
<dbReference type="EMBL" id="FUXI01000003">
    <property type="protein sequence ID" value="SJZ45159.1"/>
    <property type="molecule type" value="Genomic_DNA"/>
</dbReference>
<dbReference type="STRING" id="263852.SAMN02745116_00355"/>
<keyword evidence="1" id="KW-1133">Transmembrane helix</keyword>
<evidence type="ECO:0000313" key="2">
    <source>
        <dbReference type="EMBL" id="SJZ45159.1"/>
    </source>
</evidence>
<reference evidence="2 3" key="1">
    <citation type="submission" date="2017-02" db="EMBL/GenBank/DDBJ databases">
        <authorList>
            <person name="Peterson S.W."/>
        </authorList>
    </citation>
    <scope>NUCLEOTIDE SEQUENCE [LARGE SCALE GENOMIC DNA]</scope>
    <source>
        <strain evidence="2 3">ATCC BAA-1030</strain>
    </source>
</reference>
<organism evidence="2 3">
    <name type="scientific">Pilibacter termitis</name>
    <dbReference type="NCBI Taxonomy" id="263852"/>
    <lineage>
        <taxon>Bacteria</taxon>
        <taxon>Bacillati</taxon>
        <taxon>Bacillota</taxon>
        <taxon>Bacilli</taxon>
        <taxon>Lactobacillales</taxon>
        <taxon>Enterococcaceae</taxon>
        <taxon>Pilibacter</taxon>
    </lineage>
</organism>
<sequence>MAFFENIFDFVSDFLSVYIKLYETFKPAVISAFILCLLMLITDYLRKKAEEDKHKKKANCHNIIQL</sequence>
<evidence type="ECO:0000256" key="1">
    <source>
        <dbReference type="SAM" id="Phobius"/>
    </source>
</evidence>
<feature type="transmembrane region" description="Helical" evidence="1">
    <location>
        <begin position="25"/>
        <end position="45"/>
    </location>
</feature>
<evidence type="ECO:0000313" key="3">
    <source>
        <dbReference type="Proteomes" id="UP000190328"/>
    </source>
</evidence>